<dbReference type="Proteomes" id="UP001153269">
    <property type="component" value="Unassembled WGS sequence"/>
</dbReference>
<dbReference type="AlphaFoldDB" id="A0A9N7VYT8"/>
<name>A0A9N7VYT8_PLEPL</name>
<accession>A0A9N7VYT8</accession>
<dbReference type="EMBL" id="CADEAL010004319">
    <property type="protein sequence ID" value="CAB1456956.1"/>
    <property type="molecule type" value="Genomic_DNA"/>
</dbReference>
<gene>
    <name evidence="1" type="ORF">PLEPLA_LOCUS44759</name>
</gene>
<comment type="caution">
    <text evidence="1">The sequence shown here is derived from an EMBL/GenBank/DDBJ whole genome shotgun (WGS) entry which is preliminary data.</text>
</comment>
<organism evidence="1 2">
    <name type="scientific">Pleuronectes platessa</name>
    <name type="common">European plaice</name>
    <dbReference type="NCBI Taxonomy" id="8262"/>
    <lineage>
        <taxon>Eukaryota</taxon>
        <taxon>Metazoa</taxon>
        <taxon>Chordata</taxon>
        <taxon>Craniata</taxon>
        <taxon>Vertebrata</taxon>
        <taxon>Euteleostomi</taxon>
        <taxon>Actinopterygii</taxon>
        <taxon>Neopterygii</taxon>
        <taxon>Teleostei</taxon>
        <taxon>Neoteleostei</taxon>
        <taxon>Acanthomorphata</taxon>
        <taxon>Carangaria</taxon>
        <taxon>Pleuronectiformes</taxon>
        <taxon>Pleuronectoidei</taxon>
        <taxon>Pleuronectidae</taxon>
        <taxon>Pleuronectes</taxon>
    </lineage>
</organism>
<keyword evidence="2" id="KW-1185">Reference proteome</keyword>
<protein>
    <submittedName>
        <fullName evidence="1">Uncharacterized protein</fullName>
    </submittedName>
</protein>
<proteinExistence type="predicted"/>
<evidence type="ECO:0000313" key="1">
    <source>
        <dbReference type="EMBL" id="CAB1456956.1"/>
    </source>
</evidence>
<sequence length="104" mass="10421">MLSFRVQLLANECGVKGGRAGGHPGARGQSGPCGPRGDPAPCALGLAARYIKTGASAISVGGDSITERVVTTVGTCESWRAGGVEGRRGGGDGEVFHLTGALQR</sequence>
<reference evidence="1" key="1">
    <citation type="submission" date="2020-03" db="EMBL/GenBank/DDBJ databases">
        <authorList>
            <person name="Weist P."/>
        </authorList>
    </citation>
    <scope>NUCLEOTIDE SEQUENCE</scope>
</reference>
<evidence type="ECO:0000313" key="2">
    <source>
        <dbReference type="Proteomes" id="UP001153269"/>
    </source>
</evidence>